<evidence type="ECO:0000256" key="9">
    <source>
        <dbReference type="ARBA" id="ARBA00023316"/>
    </source>
</evidence>
<feature type="binding site" evidence="12">
    <location>
        <begin position="22"/>
        <end position="23"/>
    </location>
    <ligand>
        <name>phosphoenolpyruvate</name>
        <dbReference type="ChEBI" id="CHEBI:58702"/>
    </ligand>
</feature>
<dbReference type="Pfam" id="PF00275">
    <property type="entry name" value="EPSP_synthase"/>
    <property type="match status" value="1"/>
</dbReference>
<dbReference type="InterPro" id="IPR013792">
    <property type="entry name" value="RNA3'P_cycl/enolpyr_Trfase_a/b"/>
</dbReference>
<dbReference type="InterPro" id="IPR036968">
    <property type="entry name" value="Enolpyruvate_Tfrase_sf"/>
</dbReference>
<evidence type="ECO:0000256" key="2">
    <source>
        <dbReference type="ARBA" id="ARBA00004752"/>
    </source>
</evidence>
<evidence type="ECO:0000256" key="7">
    <source>
        <dbReference type="ARBA" id="ARBA00022984"/>
    </source>
</evidence>
<proteinExistence type="inferred from homology"/>
<dbReference type="GO" id="GO:0008760">
    <property type="term" value="F:UDP-N-acetylglucosamine 1-carboxyvinyltransferase activity"/>
    <property type="evidence" value="ECO:0007669"/>
    <property type="project" value="UniProtKB-UniRule"/>
</dbReference>
<dbReference type="PANTHER" id="PTHR43783:SF1">
    <property type="entry name" value="UDP-N-ACETYLGLUCOSAMINE 1-CARBOXYVINYLTRANSFERASE"/>
    <property type="match status" value="1"/>
</dbReference>
<feature type="binding site" evidence="12">
    <location>
        <position position="329"/>
    </location>
    <ligand>
        <name>UDP-N-acetyl-alpha-D-glucosamine</name>
        <dbReference type="ChEBI" id="CHEBI:57705"/>
    </ligand>
</feature>
<dbReference type="NCBIfam" id="NF006873">
    <property type="entry name" value="PRK09369.1"/>
    <property type="match status" value="1"/>
</dbReference>
<dbReference type="HAMAP" id="MF_00111">
    <property type="entry name" value="MurA"/>
    <property type="match status" value="1"/>
</dbReference>
<comment type="caution">
    <text evidence="14">The sequence shown here is derived from an EMBL/GenBank/DDBJ whole genome shotgun (WGS) entry which is preliminary data.</text>
</comment>
<sequence length="420" mass="45785">MEKFRIEGPVVLKGSVEISGAKNAILPLMAASILMDTPVAFTFVPKVMDVFTMKELLERLGAHVEWTGNGTILIDPTTIDNPLAPYDIVKKMRASIYVLGPLLMKFGKAEVSLPGGCAFGPRPVNFHLEGLKKLGADIKLEHGYIKARLKKPRGAQIVFDKKSVGATIHLMMTASLIPEETILRNAALEPEVVQVANFLKRAGVKIYGEGTDTIVINGIKKLNQVEATKVIPDRIEAGTFAVAAYMTGGEVEIKNCIPEHISPTIEKLEESGADIVVDGERLVIKKRKGKIKPLFIYTQPFPGFPTDMQAQFMAMLSVADGTSTIKEGIYPDRFLHAFELIRLGADIKVEDGTAIINGVPRLTGAPVMASDLRASASLVLAGLIAEGTTIIDRIYHLDRGYEDFEHKLNSLGAKIERFHG</sequence>
<accession>A0A7V0Q5W8</accession>
<dbReference type="InterPro" id="IPR001986">
    <property type="entry name" value="Enolpyruvate_Tfrase_dom"/>
</dbReference>
<evidence type="ECO:0000259" key="13">
    <source>
        <dbReference type="Pfam" id="PF00275"/>
    </source>
</evidence>
<comment type="subcellular location">
    <subcellularLocation>
        <location evidence="1 12">Cytoplasm</location>
    </subcellularLocation>
</comment>
<keyword evidence="9 12" id="KW-0961">Cell wall biogenesis/degradation</keyword>
<organism evidence="14">
    <name type="scientific">candidate division WOR-3 bacterium</name>
    <dbReference type="NCBI Taxonomy" id="2052148"/>
    <lineage>
        <taxon>Bacteria</taxon>
        <taxon>Bacteria division WOR-3</taxon>
    </lineage>
</organism>
<gene>
    <name evidence="12 14" type="primary">murA</name>
    <name evidence="14" type="ORF">ENH14_02735</name>
</gene>
<comment type="caution">
    <text evidence="12">Lacks conserved residue(s) required for the propagation of feature annotation.</text>
</comment>
<evidence type="ECO:0000256" key="5">
    <source>
        <dbReference type="ARBA" id="ARBA00022679"/>
    </source>
</evidence>
<dbReference type="SUPFAM" id="SSF55205">
    <property type="entry name" value="EPT/RTPC-like"/>
    <property type="match status" value="1"/>
</dbReference>
<keyword evidence="3 12" id="KW-0963">Cytoplasm</keyword>
<comment type="function">
    <text evidence="12">Cell wall formation. Adds enolpyruvyl to UDP-N-acetylglucosamine.</text>
</comment>
<feature type="binding site" evidence="12">
    <location>
        <position position="307"/>
    </location>
    <ligand>
        <name>UDP-N-acetyl-alpha-D-glucosamine</name>
        <dbReference type="ChEBI" id="CHEBI:57705"/>
    </ligand>
</feature>
<keyword evidence="7 12" id="KW-0573">Peptidoglycan synthesis</keyword>
<dbReference type="CDD" id="cd01555">
    <property type="entry name" value="UdpNAET"/>
    <property type="match status" value="1"/>
</dbReference>
<evidence type="ECO:0000313" key="14">
    <source>
        <dbReference type="EMBL" id="HDL60353.1"/>
    </source>
</evidence>
<dbReference type="EC" id="2.5.1.7" evidence="12"/>
<feature type="binding site" evidence="12">
    <location>
        <position position="93"/>
    </location>
    <ligand>
        <name>UDP-N-acetyl-alpha-D-glucosamine</name>
        <dbReference type="ChEBI" id="CHEBI:57705"/>
    </ligand>
</feature>
<dbReference type="GO" id="GO:0071555">
    <property type="term" value="P:cell wall organization"/>
    <property type="evidence" value="ECO:0007669"/>
    <property type="project" value="UniProtKB-KW"/>
</dbReference>
<dbReference type="GO" id="GO:0008360">
    <property type="term" value="P:regulation of cell shape"/>
    <property type="evidence" value="ECO:0007669"/>
    <property type="project" value="UniProtKB-KW"/>
</dbReference>
<name>A0A7V0Q5W8_UNCW3</name>
<dbReference type="NCBIfam" id="TIGR01072">
    <property type="entry name" value="murA"/>
    <property type="match status" value="1"/>
</dbReference>
<dbReference type="Gene3D" id="3.65.10.10">
    <property type="entry name" value="Enolpyruvate transferase domain"/>
    <property type="match status" value="2"/>
</dbReference>
<dbReference type="InterPro" id="IPR050068">
    <property type="entry name" value="MurA_subfamily"/>
</dbReference>
<evidence type="ECO:0000256" key="10">
    <source>
        <dbReference type="ARBA" id="ARBA00038367"/>
    </source>
</evidence>
<dbReference type="GO" id="GO:0051301">
    <property type="term" value="P:cell division"/>
    <property type="evidence" value="ECO:0007669"/>
    <property type="project" value="UniProtKB-KW"/>
</dbReference>
<comment type="similarity">
    <text evidence="10 12">Belongs to the EPSP synthase family. MurA subfamily.</text>
</comment>
<dbReference type="PANTHER" id="PTHR43783">
    <property type="entry name" value="UDP-N-ACETYLGLUCOSAMINE 1-CARBOXYVINYLTRANSFERASE"/>
    <property type="match status" value="1"/>
</dbReference>
<protein>
    <recommendedName>
        <fullName evidence="12">UDP-N-acetylglucosamine 1-carboxyvinyltransferase</fullName>
        <ecNumber evidence="12">2.5.1.7</ecNumber>
    </recommendedName>
    <alternativeName>
        <fullName evidence="12">Enoylpyruvate transferase</fullName>
    </alternativeName>
    <alternativeName>
        <fullName evidence="12">UDP-N-acetylglucosamine enolpyruvyl transferase</fullName>
        <shortName evidence="12">EPT</shortName>
    </alternativeName>
</protein>
<dbReference type="AlphaFoldDB" id="A0A7V0Q5W8"/>
<dbReference type="UniPathway" id="UPA00219"/>
<evidence type="ECO:0000256" key="3">
    <source>
        <dbReference type="ARBA" id="ARBA00022490"/>
    </source>
</evidence>
<comment type="catalytic activity">
    <reaction evidence="11 12">
        <text>phosphoenolpyruvate + UDP-N-acetyl-alpha-D-glucosamine = UDP-N-acetyl-3-O-(1-carboxyvinyl)-alpha-D-glucosamine + phosphate</text>
        <dbReference type="Rhea" id="RHEA:18681"/>
        <dbReference type="ChEBI" id="CHEBI:43474"/>
        <dbReference type="ChEBI" id="CHEBI:57705"/>
        <dbReference type="ChEBI" id="CHEBI:58702"/>
        <dbReference type="ChEBI" id="CHEBI:68483"/>
        <dbReference type="EC" id="2.5.1.7"/>
    </reaction>
</comment>
<keyword evidence="4 12" id="KW-0132">Cell division</keyword>
<keyword evidence="6 12" id="KW-0133">Cell shape</keyword>
<dbReference type="InterPro" id="IPR005750">
    <property type="entry name" value="UDP_GlcNAc_COvinyl_MurA"/>
</dbReference>
<keyword evidence="8 12" id="KW-0131">Cell cycle</keyword>
<comment type="pathway">
    <text evidence="2 12">Cell wall biogenesis; peptidoglycan biosynthesis.</text>
</comment>
<evidence type="ECO:0000256" key="11">
    <source>
        <dbReference type="ARBA" id="ARBA00047527"/>
    </source>
</evidence>
<dbReference type="EMBL" id="DRDR01000116">
    <property type="protein sequence ID" value="HDL60353.1"/>
    <property type="molecule type" value="Genomic_DNA"/>
</dbReference>
<evidence type="ECO:0000256" key="4">
    <source>
        <dbReference type="ARBA" id="ARBA00022618"/>
    </source>
</evidence>
<dbReference type="Proteomes" id="UP000886381">
    <property type="component" value="Unassembled WGS sequence"/>
</dbReference>
<feature type="modified residue" description="2-(S-cysteinyl)pyruvic acid O-phosphothioketal" evidence="12">
    <location>
        <position position="117"/>
    </location>
</feature>
<dbReference type="GO" id="GO:0009252">
    <property type="term" value="P:peptidoglycan biosynthetic process"/>
    <property type="evidence" value="ECO:0007669"/>
    <property type="project" value="UniProtKB-UniRule"/>
</dbReference>
<evidence type="ECO:0000256" key="6">
    <source>
        <dbReference type="ARBA" id="ARBA00022960"/>
    </source>
</evidence>
<feature type="active site" description="Proton donor" evidence="12">
    <location>
        <position position="117"/>
    </location>
</feature>
<evidence type="ECO:0000256" key="8">
    <source>
        <dbReference type="ARBA" id="ARBA00023306"/>
    </source>
</evidence>
<evidence type="ECO:0000256" key="1">
    <source>
        <dbReference type="ARBA" id="ARBA00004496"/>
    </source>
</evidence>
<feature type="domain" description="Enolpyruvate transferase" evidence="13">
    <location>
        <begin position="7"/>
        <end position="408"/>
    </location>
</feature>
<reference evidence="14" key="1">
    <citation type="journal article" date="2020" name="mSystems">
        <title>Genome- and Community-Level Interaction Insights into Carbon Utilization and Element Cycling Functions of Hydrothermarchaeota in Hydrothermal Sediment.</title>
        <authorList>
            <person name="Zhou Z."/>
            <person name="Liu Y."/>
            <person name="Xu W."/>
            <person name="Pan J."/>
            <person name="Luo Z.H."/>
            <person name="Li M."/>
        </authorList>
    </citation>
    <scope>NUCLEOTIDE SEQUENCE [LARGE SCALE GENOMIC DNA]</scope>
    <source>
        <strain evidence="14">HyVt-28</strain>
    </source>
</reference>
<evidence type="ECO:0000256" key="12">
    <source>
        <dbReference type="HAMAP-Rule" id="MF_00111"/>
    </source>
</evidence>
<dbReference type="FunFam" id="3.65.10.10:FF:000001">
    <property type="entry name" value="UDP-N-acetylglucosamine 1-carboxyvinyltransferase"/>
    <property type="match status" value="1"/>
</dbReference>
<dbReference type="GO" id="GO:0005737">
    <property type="term" value="C:cytoplasm"/>
    <property type="evidence" value="ECO:0007669"/>
    <property type="project" value="UniProtKB-SubCell"/>
</dbReference>
<keyword evidence="12" id="KW-0670">Pyruvate</keyword>
<dbReference type="GO" id="GO:0019277">
    <property type="term" value="P:UDP-N-acetylgalactosamine biosynthetic process"/>
    <property type="evidence" value="ECO:0007669"/>
    <property type="project" value="InterPro"/>
</dbReference>
<keyword evidence="5 12" id="KW-0808">Transferase</keyword>